<evidence type="ECO:0000256" key="1">
    <source>
        <dbReference type="SAM" id="MobiDB-lite"/>
    </source>
</evidence>
<dbReference type="EMBL" id="JAAGMD010000743">
    <property type="protein sequence ID" value="NEA89600.1"/>
    <property type="molecule type" value="Genomic_DNA"/>
</dbReference>
<protein>
    <recommendedName>
        <fullName evidence="3">Peptide chain release factor 1</fullName>
    </recommendedName>
</protein>
<proteinExistence type="predicted"/>
<evidence type="ECO:0008006" key="3">
    <source>
        <dbReference type="Google" id="ProtNLM"/>
    </source>
</evidence>
<organism evidence="2">
    <name type="scientific">Streptomyces sp. SID14436</name>
    <dbReference type="NCBI Taxonomy" id="2706070"/>
    <lineage>
        <taxon>Bacteria</taxon>
        <taxon>Bacillati</taxon>
        <taxon>Actinomycetota</taxon>
        <taxon>Actinomycetes</taxon>
        <taxon>Kitasatosporales</taxon>
        <taxon>Streptomycetaceae</taxon>
        <taxon>Streptomyces</taxon>
    </lineage>
</organism>
<feature type="region of interest" description="Disordered" evidence="1">
    <location>
        <begin position="356"/>
        <end position="387"/>
    </location>
</feature>
<evidence type="ECO:0000313" key="2">
    <source>
        <dbReference type="EMBL" id="NEA89600.1"/>
    </source>
</evidence>
<sequence>MDLAFLHPLYERPGPWASVYVDTSRHSEDTAHQRHLTARAMARELTEQGADEATCRAVLDAVDGAPPSPGPDGRVLFARDGEVVLEAPLARPPHGGDWARWAPLPRVAPLLELLGEDPVAVVAYVDRKGADFELRSVLGRDDAGGVTGRQWPVHRTASADWSERHFQLRVENTWEHNAAEIADALAVCQEETGADLLILVGDDRERRAVHERLPQRLHGLVVDAPHGSGSRLLDEDVERIRTDHVREREAAELERFLAARAPDDAGRAAAVEGVPALVEAAREHRIDELLIRPDGPDAHREVWIGEDPDQVAVRRTDLKILGEQRSWPARADDALIRSAAMTDASALVVGADLDRSTQGDLNTDRDSGGTGDTPDRAADDDAPVGGLGALLRWK</sequence>
<feature type="compositionally biased region" description="Basic and acidic residues" evidence="1">
    <location>
        <begin position="356"/>
        <end position="379"/>
    </location>
</feature>
<comment type="caution">
    <text evidence="2">The sequence shown here is derived from an EMBL/GenBank/DDBJ whole genome shotgun (WGS) entry which is preliminary data.</text>
</comment>
<name>A0A6G3R2E6_9ACTN</name>
<dbReference type="AlphaFoldDB" id="A0A6G3R2E6"/>
<dbReference type="InterPro" id="IPR040701">
    <property type="entry name" value="Bact_RF_family2"/>
</dbReference>
<dbReference type="RefSeq" id="WP_164338055.1">
    <property type="nucleotide sequence ID" value="NZ_JAAGMD010000743.1"/>
</dbReference>
<dbReference type="Pfam" id="PF18844">
    <property type="entry name" value="baeRF_family2"/>
    <property type="match status" value="1"/>
</dbReference>
<accession>A0A6G3R2E6</accession>
<reference evidence="2" key="1">
    <citation type="submission" date="2020-01" db="EMBL/GenBank/DDBJ databases">
        <title>Insect and environment-associated Actinomycetes.</title>
        <authorList>
            <person name="Currrie C."/>
            <person name="Chevrette M."/>
            <person name="Carlson C."/>
            <person name="Stubbendieck R."/>
            <person name="Wendt-Pienkowski E."/>
        </authorList>
    </citation>
    <scope>NUCLEOTIDE SEQUENCE</scope>
    <source>
        <strain evidence="2">SID14436</strain>
    </source>
</reference>
<gene>
    <name evidence="2" type="ORF">G3I53_27035</name>
</gene>